<proteinExistence type="predicted"/>
<evidence type="ECO:0000256" key="6">
    <source>
        <dbReference type="SAM" id="Phobius"/>
    </source>
</evidence>
<protein>
    <recommendedName>
        <fullName evidence="5">Signal peptidase I</fullName>
        <ecNumber evidence="5">3.4.21.89</ecNumber>
    </recommendedName>
</protein>
<dbReference type="PANTHER" id="PTHR10806:SF6">
    <property type="entry name" value="SIGNAL PEPTIDASE COMPLEX CATALYTIC SUBUNIT SEC11"/>
    <property type="match status" value="1"/>
</dbReference>
<dbReference type="NCBIfam" id="TIGR02228">
    <property type="entry name" value="sigpep_I_arch"/>
    <property type="match status" value="1"/>
</dbReference>
<dbReference type="AlphaFoldDB" id="A0A9W5Y5Z1"/>
<dbReference type="CDD" id="cd06530">
    <property type="entry name" value="S26_SPase_I"/>
    <property type="match status" value="1"/>
</dbReference>
<feature type="transmembrane region" description="Helical" evidence="6">
    <location>
        <begin position="20"/>
        <end position="41"/>
    </location>
</feature>
<keyword evidence="4 6" id="KW-0472">Membrane</keyword>
<evidence type="ECO:0000256" key="3">
    <source>
        <dbReference type="ARBA" id="ARBA00022989"/>
    </source>
</evidence>
<dbReference type="GO" id="GO:0016020">
    <property type="term" value="C:membrane"/>
    <property type="evidence" value="ECO:0007669"/>
    <property type="project" value="UniProtKB-SubCell"/>
</dbReference>
<dbReference type="GO" id="GO:0006465">
    <property type="term" value="P:signal peptide processing"/>
    <property type="evidence" value="ECO:0007669"/>
    <property type="project" value="UniProtKB-UniRule"/>
</dbReference>
<name>A0A9W5Y5Z1_9CLOT</name>
<evidence type="ECO:0000256" key="2">
    <source>
        <dbReference type="ARBA" id="ARBA00022692"/>
    </source>
</evidence>
<keyword evidence="3 6" id="KW-1133">Transmembrane helix</keyword>
<evidence type="ECO:0000313" key="7">
    <source>
        <dbReference type="EMBL" id="GKU27202.1"/>
    </source>
</evidence>
<dbReference type="PANTHER" id="PTHR10806">
    <property type="entry name" value="SIGNAL PEPTIDASE COMPLEX CATALYTIC SUBUNIT SEC11"/>
    <property type="match status" value="1"/>
</dbReference>
<dbReference type="InterPro" id="IPR019533">
    <property type="entry name" value="Peptidase_S26"/>
</dbReference>
<accession>A0A9W5Y5Z1</accession>
<keyword evidence="2 6" id="KW-0812">Transmembrane</keyword>
<evidence type="ECO:0000256" key="1">
    <source>
        <dbReference type="ARBA" id="ARBA00004370"/>
    </source>
</evidence>
<comment type="caution">
    <text evidence="7">The sequence shown here is derived from an EMBL/GenBank/DDBJ whole genome shotgun (WGS) entry which is preliminary data.</text>
</comment>
<keyword evidence="8" id="KW-1185">Reference proteome</keyword>
<dbReference type="InterPro" id="IPR036286">
    <property type="entry name" value="LexA/Signal_pep-like_sf"/>
</dbReference>
<dbReference type="EMBL" id="BQXY01000010">
    <property type="protein sequence ID" value="GKU27202.1"/>
    <property type="molecule type" value="Genomic_DNA"/>
</dbReference>
<dbReference type="RefSeq" id="WP_261854072.1">
    <property type="nucleotide sequence ID" value="NZ_BQXY01000010.1"/>
</dbReference>
<dbReference type="Proteomes" id="UP001057868">
    <property type="component" value="Unassembled WGS sequence"/>
</dbReference>
<dbReference type="SUPFAM" id="SSF51306">
    <property type="entry name" value="LexA/Signal peptidase"/>
    <property type="match status" value="1"/>
</dbReference>
<gene>
    <name evidence="7" type="ORF">CFOLD11_40290</name>
</gene>
<feature type="transmembrane region" description="Helical" evidence="6">
    <location>
        <begin position="161"/>
        <end position="182"/>
    </location>
</feature>
<dbReference type="GO" id="GO:0009003">
    <property type="term" value="F:signal peptidase activity"/>
    <property type="evidence" value="ECO:0007669"/>
    <property type="project" value="UniProtKB-EC"/>
</dbReference>
<evidence type="ECO:0000256" key="5">
    <source>
        <dbReference type="NCBIfam" id="TIGR02228"/>
    </source>
</evidence>
<dbReference type="GO" id="GO:0004252">
    <property type="term" value="F:serine-type endopeptidase activity"/>
    <property type="evidence" value="ECO:0007669"/>
    <property type="project" value="UniProtKB-UniRule"/>
</dbReference>
<dbReference type="EC" id="3.4.21.89" evidence="5"/>
<dbReference type="InterPro" id="IPR001733">
    <property type="entry name" value="Peptidase_S26B"/>
</dbReference>
<dbReference type="PRINTS" id="PR00728">
    <property type="entry name" value="SIGNALPTASE"/>
</dbReference>
<sequence>MKKVIENIRKMLSNKIVRKVWSYTSNLIIVLLIVLVGLSVYGNVKTKGKDFNAPSIGSYMWMSVLSNSMKPIFSSGDLIIDRKVDVKDLKVGDIVTFRWNTSLSTHRIVEIIKDGKGNVSYKTKGDNNNAVDQEAVNSVNVVGKYAFKIPLIGYILTELKGLAGIILIWILFFGVTGTEIYLRMKKSKEKKIEDVKVNS</sequence>
<evidence type="ECO:0000256" key="4">
    <source>
        <dbReference type="ARBA" id="ARBA00023136"/>
    </source>
</evidence>
<evidence type="ECO:0000313" key="8">
    <source>
        <dbReference type="Proteomes" id="UP001057868"/>
    </source>
</evidence>
<organism evidence="7 8">
    <name type="scientific">Clostridium folliculivorans</name>
    <dbReference type="NCBI Taxonomy" id="2886038"/>
    <lineage>
        <taxon>Bacteria</taxon>
        <taxon>Bacillati</taxon>
        <taxon>Bacillota</taxon>
        <taxon>Clostridia</taxon>
        <taxon>Eubacteriales</taxon>
        <taxon>Clostridiaceae</taxon>
        <taxon>Clostridium</taxon>
    </lineage>
</organism>
<reference evidence="7" key="1">
    <citation type="journal article" date="2023" name="Int. J. Syst. Evol. Microbiol.">
        <title>&lt;i&gt;Clostridium folliculivorans&lt;/i&gt; sp. nov., isolated from soil samples of an organic paddy in Japan.</title>
        <authorList>
            <person name="Tazawa J."/>
            <person name="Kobayashi H."/>
            <person name="Tanizawa Y."/>
            <person name="Uchino A."/>
            <person name="Tanaka F."/>
            <person name="Urashima Y."/>
            <person name="Miura S."/>
            <person name="Sakamoto M."/>
            <person name="Ohkuma M."/>
            <person name="Tohno M."/>
        </authorList>
    </citation>
    <scope>NUCLEOTIDE SEQUENCE</scope>
    <source>
        <strain evidence="7">D1-1</strain>
    </source>
</reference>
<comment type="subcellular location">
    <subcellularLocation>
        <location evidence="1">Membrane</location>
    </subcellularLocation>
</comment>